<evidence type="ECO:0000256" key="1">
    <source>
        <dbReference type="SAM" id="SignalP"/>
    </source>
</evidence>
<keyword evidence="3" id="KW-1185">Reference proteome</keyword>
<protein>
    <submittedName>
        <fullName evidence="4">Ground-like domain-containing protein</fullName>
    </submittedName>
</protein>
<organism evidence="3 4">
    <name type="scientific">Syphacia muris</name>
    <dbReference type="NCBI Taxonomy" id="451379"/>
    <lineage>
        <taxon>Eukaryota</taxon>
        <taxon>Metazoa</taxon>
        <taxon>Ecdysozoa</taxon>
        <taxon>Nematoda</taxon>
        <taxon>Chromadorea</taxon>
        <taxon>Rhabditida</taxon>
        <taxon>Spirurina</taxon>
        <taxon>Oxyuridomorpha</taxon>
        <taxon>Oxyuroidea</taxon>
        <taxon>Oxyuridae</taxon>
        <taxon>Syphacia</taxon>
    </lineage>
</organism>
<reference evidence="4" key="1">
    <citation type="submission" date="2017-02" db="UniProtKB">
        <authorList>
            <consortium name="WormBaseParasite"/>
        </authorList>
    </citation>
    <scope>IDENTIFICATION</scope>
</reference>
<dbReference type="WBParaSite" id="SMUV_0000597601-mRNA-1">
    <property type="protein sequence ID" value="SMUV_0000597601-mRNA-1"/>
    <property type="gene ID" value="SMUV_0000597601"/>
</dbReference>
<feature type="signal peptide" evidence="1">
    <location>
        <begin position="1"/>
        <end position="20"/>
    </location>
</feature>
<dbReference type="Pfam" id="PF04155">
    <property type="entry name" value="Ground-like"/>
    <property type="match status" value="1"/>
</dbReference>
<dbReference type="AlphaFoldDB" id="A0A0N5AN02"/>
<evidence type="ECO:0000313" key="4">
    <source>
        <dbReference type="WBParaSite" id="SMUV_0000597601-mRNA-1"/>
    </source>
</evidence>
<feature type="chain" id="PRO_5005893243" evidence="1">
    <location>
        <begin position="21"/>
        <end position="343"/>
    </location>
</feature>
<dbReference type="Proteomes" id="UP000046393">
    <property type="component" value="Unplaced"/>
</dbReference>
<name>A0A0N5AN02_9BILA</name>
<accession>A0A0N5AN02</accession>
<feature type="domain" description="Ground-like" evidence="2">
    <location>
        <begin position="272"/>
        <end position="335"/>
    </location>
</feature>
<sequence length="343" mass="36829">MANAIKILLCLTVLIHSSAAGSCCCEPSCMHGPSCPPSIPIVQPCPQPKCPPVICPKMECPLPPICPVMRRPMCPKIKCPSMPMPMPMPCPVVNCPPPPPMNCQKCLPELIFSLPPCSPINCPEPPSCPKTECPAPQPCPVMTCPPQKPCPEAPSKPCSSCSSPSPSLPVPLPPISTMNTQPSLPAQMNMAENIDLDLPAPIQNDAGKTKTVHGCSSPGGCGNNIGNNPFTEDVGEAEEGSRQMHFPKEKLPLDRMKRDINDSRPNNFEIPLTNLMYLQNLDDDIASSKRKVQVAAEEELAGHFNVICSKTEFAYVSHSKIFCQASNSKVTCYAFLALASPHA</sequence>
<evidence type="ECO:0000259" key="2">
    <source>
        <dbReference type="Pfam" id="PF04155"/>
    </source>
</evidence>
<proteinExistence type="predicted"/>
<keyword evidence="1" id="KW-0732">Signal</keyword>
<evidence type="ECO:0000313" key="3">
    <source>
        <dbReference type="Proteomes" id="UP000046393"/>
    </source>
</evidence>
<dbReference type="InterPro" id="IPR007284">
    <property type="entry name" value="Ground-like_dom"/>
</dbReference>
<dbReference type="PROSITE" id="PS51257">
    <property type="entry name" value="PROKAR_LIPOPROTEIN"/>
    <property type="match status" value="1"/>
</dbReference>